<keyword evidence="4" id="KW-0805">Transcription regulation</keyword>
<dbReference type="Gene3D" id="6.10.250.690">
    <property type="match status" value="1"/>
</dbReference>
<dbReference type="OrthoDB" id="5177151at2"/>
<dbReference type="PANTHER" id="PTHR48111">
    <property type="entry name" value="REGULATOR OF RPOS"/>
    <property type="match status" value="1"/>
</dbReference>
<dbReference type="GO" id="GO:0032993">
    <property type="term" value="C:protein-DNA complex"/>
    <property type="evidence" value="ECO:0007669"/>
    <property type="project" value="TreeGrafter"/>
</dbReference>
<evidence type="ECO:0000256" key="7">
    <source>
        <dbReference type="PROSITE-ProRule" id="PRU00169"/>
    </source>
</evidence>
<keyword evidence="3" id="KW-0902">Two-component regulatory system</keyword>
<dbReference type="SMART" id="SM00448">
    <property type="entry name" value="REC"/>
    <property type="match status" value="1"/>
</dbReference>
<keyword evidence="6" id="KW-0804">Transcription</keyword>
<keyword evidence="5 8" id="KW-0238">DNA-binding</keyword>
<dbReference type="InterPro" id="IPR001867">
    <property type="entry name" value="OmpR/PhoB-type_DNA-bd"/>
</dbReference>
<feature type="domain" description="Response regulatory" evidence="9">
    <location>
        <begin position="12"/>
        <end position="126"/>
    </location>
</feature>
<dbReference type="AlphaFoldDB" id="A0A4V2FQ78"/>
<comment type="subcellular location">
    <subcellularLocation>
        <location evidence="1">Cytoplasm</location>
    </subcellularLocation>
</comment>
<dbReference type="Pfam" id="PF00072">
    <property type="entry name" value="Response_reg"/>
    <property type="match status" value="1"/>
</dbReference>
<evidence type="ECO:0000313" key="12">
    <source>
        <dbReference type="Proteomes" id="UP000291591"/>
    </source>
</evidence>
<feature type="domain" description="OmpR/PhoB-type" evidence="10">
    <location>
        <begin position="133"/>
        <end position="229"/>
    </location>
</feature>
<dbReference type="PROSITE" id="PS51755">
    <property type="entry name" value="OMPR_PHOB"/>
    <property type="match status" value="1"/>
</dbReference>
<dbReference type="PANTHER" id="PTHR48111:SF22">
    <property type="entry name" value="REGULATOR OF RPOS"/>
    <property type="match status" value="1"/>
</dbReference>
<organism evidence="11 12">
    <name type="scientific">Pseudonocardia sediminis</name>
    <dbReference type="NCBI Taxonomy" id="1397368"/>
    <lineage>
        <taxon>Bacteria</taxon>
        <taxon>Bacillati</taxon>
        <taxon>Actinomycetota</taxon>
        <taxon>Actinomycetes</taxon>
        <taxon>Pseudonocardiales</taxon>
        <taxon>Pseudonocardiaceae</taxon>
        <taxon>Pseudonocardia</taxon>
    </lineage>
</organism>
<dbReference type="PROSITE" id="PS50110">
    <property type="entry name" value="RESPONSE_REGULATORY"/>
    <property type="match status" value="1"/>
</dbReference>
<dbReference type="GO" id="GO:0000156">
    <property type="term" value="F:phosphorelay response regulator activity"/>
    <property type="evidence" value="ECO:0007669"/>
    <property type="project" value="TreeGrafter"/>
</dbReference>
<evidence type="ECO:0000259" key="10">
    <source>
        <dbReference type="PROSITE" id="PS51755"/>
    </source>
</evidence>
<evidence type="ECO:0000256" key="8">
    <source>
        <dbReference type="PROSITE-ProRule" id="PRU01091"/>
    </source>
</evidence>
<dbReference type="CDD" id="cd00383">
    <property type="entry name" value="trans_reg_C"/>
    <property type="match status" value="1"/>
</dbReference>
<dbReference type="Gene3D" id="3.40.50.2300">
    <property type="match status" value="1"/>
</dbReference>
<evidence type="ECO:0000256" key="5">
    <source>
        <dbReference type="ARBA" id="ARBA00023125"/>
    </source>
</evidence>
<gene>
    <name evidence="11" type="ORF">EV383_0492</name>
</gene>
<dbReference type="Gene3D" id="1.10.10.10">
    <property type="entry name" value="Winged helix-like DNA-binding domain superfamily/Winged helix DNA-binding domain"/>
    <property type="match status" value="1"/>
</dbReference>
<dbReference type="EMBL" id="SHKL01000001">
    <property type="protein sequence ID" value="RZT83680.1"/>
    <property type="molecule type" value="Genomic_DNA"/>
</dbReference>
<dbReference type="InterPro" id="IPR016032">
    <property type="entry name" value="Sig_transdc_resp-reg_C-effctor"/>
</dbReference>
<dbReference type="SUPFAM" id="SSF46894">
    <property type="entry name" value="C-terminal effector domain of the bipartite response regulators"/>
    <property type="match status" value="1"/>
</dbReference>
<dbReference type="InterPro" id="IPR001789">
    <property type="entry name" value="Sig_transdc_resp-reg_receiver"/>
</dbReference>
<dbReference type="InterPro" id="IPR036388">
    <property type="entry name" value="WH-like_DNA-bd_sf"/>
</dbReference>
<evidence type="ECO:0000256" key="1">
    <source>
        <dbReference type="ARBA" id="ARBA00004496"/>
    </source>
</evidence>
<feature type="DNA-binding region" description="OmpR/PhoB-type" evidence="8">
    <location>
        <begin position="133"/>
        <end position="229"/>
    </location>
</feature>
<dbReference type="GO" id="GO:0005829">
    <property type="term" value="C:cytosol"/>
    <property type="evidence" value="ECO:0007669"/>
    <property type="project" value="TreeGrafter"/>
</dbReference>
<dbReference type="RefSeq" id="WP_130288398.1">
    <property type="nucleotide sequence ID" value="NZ_SHKL01000001.1"/>
</dbReference>
<evidence type="ECO:0000256" key="2">
    <source>
        <dbReference type="ARBA" id="ARBA00022553"/>
    </source>
</evidence>
<dbReference type="GO" id="GO:0000976">
    <property type="term" value="F:transcription cis-regulatory region binding"/>
    <property type="evidence" value="ECO:0007669"/>
    <property type="project" value="TreeGrafter"/>
</dbReference>
<protein>
    <submittedName>
        <fullName evidence="11">DNA-binding response OmpR family regulator</fullName>
    </submittedName>
</protein>
<dbReference type="SMART" id="SM00862">
    <property type="entry name" value="Trans_reg_C"/>
    <property type="match status" value="1"/>
</dbReference>
<feature type="modified residue" description="4-aspartylphosphate" evidence="7">
    <location>
        <position position="61"/>
    </location>
</feature>
<accession>A0A4V2FQ78</accession>
<evidence type="ECO:0000256" key="6">
    <source>
        <dbReference type="ARBA" id="ARBA00023163"/>
    </source>
</evidence>
<evidence type="ECO:0000256" key="3">
    <source>
        <dbReference type="ARBA" id="ARBA00023012"/>
    </source>
</evidence>
<dbReference type="GO" id="GO:0006355">
    <property type="term" value="P:regulation of DNA-templated transcription"/>
    <property type="evidence" value="ECO:0007669"/>
    <property type="project" value="InterPro"/>
</dbReference>
<evidence type="ECO:0000259" key="9">
    <source>
        <dbReference type="PROSITE" id="PS50110"/>
    </source>
</evidence>
<keyword evidence="2 7" id="KW-0597">Phosphoprotein</keyword>
<proteinExistence type="predicted"/>
<sequence>MAARPTQSTAPRVLVLEDSEAIRESVVDALADAGYVAGGRVDGSALEDLLDSFRPDLVVLDVMLPGGRDGFELIPVVREHGDAGIVMLTARDALPDRLRGLDSGADDYVIKPFLLDELLSRIAAVLRRRGRMPSAIQVGDLVLDPDAGIATRAGVVLDLSATELRLLGYLAAQRNRTVSKHQILGAVWGYEAYDPNLVEVYVSGLRRKLEAHGPRIVHTVRGLGYTLRPAT</sequence>
<dbReference type="InterPro" id="IPR011006">
    <property type="entry name" value="CheY-like_superfamily"/>
</dbReference>
<dbReference type="SUPFAM" id="SSF52172">
    <property type="entry name" value="CheY-like"/>
    <property type="match status" value="1"/>
</dbReference>
<evidence type="ECO:0000256" key="4">
    <source>
        <dbReference type="ARBA" id="ARBA00023015"/>
    </source>
</evidence>
<dbReference type="Pfam" id="PF00486">
    <property type="entry name" value="Trans_reg_C"/>
    <property type="match status" value="1"/>
</dbReference>
<dbReference type="InterPro" id="IPR039420">
    <property type="entry name" value="WalR-like"/>
</dbReference>
<comment type="caution">
    <text evidence="11">The sequence shown here is derived from an EMBL/GenBank/DDBJ whole genome shotgun (WGS) entry which is preliminary data.</text>
</comment>
<dbReference type="Proteomes" id="UP000291591">
    <property type="component" value="Unassembled WGS sequence"/>
</dbReference>
<keyword evidence="12" id="KW-1185">Reference proteome</keyword>
<reference evidence="11 12" key="1">
    <citation type="submission" date="2019-02" db="EMBL/GenBank/DDBJ databases">
        <title>Sequencing the genomes of 1000 actinobacteria strains.</title>
        <authorList>
            <person name="Klenk H.-P."/>
        </authorList>
    </citation>
    <scope>NUCLEOTIDE SEQUENCE [LARGE SCALE GENOMIC DNA]</scope>
    <source>
        <strain evidence="11 12">DSM 45779</strain>
    </source>
</reference>
<name>A0A4V2FQ78_PSEST</name>
<evidence type="ECO:0000313" key="11">
    <source>
        <dbReference type="EMBL" id="RZT83680.1"/>
    </source>
</evidence>